<evidence type="ECO:0000313" key="3">
    <source>
        <dbReference type="Proteomes" id="UP000184295"/>
    </source>
</evidence>
<feature type="transmembrane region" description="Helical" evidence="1">
    <location>
        <begin position="21"/>
        <end position="39"/>
    </location>
</feature>
<keyword evidence="3" id="KW-1185">Reference proteome</keyword>
<evidence type="ECO:0000256" key="1">
    <source>
        <dbReference type="SAM" id="Phobius"/>
    </source>
</evidence>
<proteinExistence type="predicted"/>
<name>A0A1M4TZA3_9ACTN</name>
<dbReference type="EMBL" id="FQUL01000007">
    <property type="protein sequence ID" value="SHE49828.1"/>
    <property type="molecule type" value="Genomic_DNA"/>
</dbReference>
<dbReference type="Proteomes" id="UP000184295">
    <property type="component" value="Unassembled WGS sequence"/>
</dbReference>
<dbReference type="RefSeq" id="WP_072788929.1">
    <property type="nucleotide sequence ID" value="NZ_FQUL01000007.1"/>
</dbReference>
<evidence type="ECO:0000313" key="2">
    <source>
        <dbReference type="EMBL" id="SHE49828.1"/>
    </source>
</evidence>
<protein>
    <submittedName>
        <fullName evidence="2">Uncharacterized protein</fullName>
    </submittedName>
</protein>
<accession>A0A1M4TZA3</accession>
<keyword evidence="1" id="KW-0472">Membrane</keyword>
<keyword evidence="1" id="KW-1133">Transmembrane helix</keyword>
<dbReference type="OrthoDB" id="3859571at2"/>
<sequence length="450" mass="50125">MKEGYSLTGRKARPILIGLNATQLASLAACSMVIFVAVVSKSSGSLYLVTLLLVIIILSMTFINRQGYPLGVHLLIVLGFRLSKDASPLERRHRRGGVRRRIRASTEPKNAKDLLHLNLREIDSVGTLLFESGAALGSVGFGLPARSYLFGGDAEQQAVATRWGSFLNKCADLIESKHGICVKVEVLPPWRSLEVADEGLSEMDIWLHNELRSRSWTTQSSFWIECAVGGGKQFQVPVKVRSLAAEVSSRFSSLFDLELRQPEVVSSYSPTVKSSRGERSLRICSKEVRQSYTETRLDDIWCRCFEVTGWPSGVFLPSRLYPLFQAIAPARTMFLEAKPFGRNRSVRTAERRRSEALANKRLRLRSGYVEKLSYASDEAELGRLESEVVAGHILFSYRVVFVVYGRTLLELATAERELFSLGSKVGVELVRLDGRHLGTLIQLVRKTGGV</sequence>
<dbReference type="PROSITE" id="PS51257">
    <property type="entry name" value="PROKAR_LIPOPROTEIN"/>
    <property type="match status" value="1"/>
</dbReference>
<organism evidence="2 3">
    <name type="scientific">Ferrithrix thermotolerans DSM 19514</name>
    <dbReference type="NCBI Taxonomy" id="1121881"/>
    <lineage>
        <taxon>Bacteria</taxon>
        <taxon>Bacillati</taxon>
        <taxon>Actinomycetota</taxon>
        <taxon>Acidimicrobiia</taxon>
        <taxon>Acidimicrobiales</taxon>
        <taxon>Acidimicrobiaceae</taxon>
        <taxon>Ferrithrix</taxon>
    </lineage>
</organism>
<dbReference type="AlphaFoldDB" id="A0A1M4TZA3"/>
<gene>
    <name evidence="2" type="ORF">SAMN02745225_00792</name>
</gene>
<feature type="transmembrane region" description="Helical" evidence="1">
    <location>
        <begin position="45"/>
        <end position="63"/>
    </location>
</feature>
<dbReference type="STRING" id="1121881.SAMN02745225_00792"/>
<keyword evidence="1" id="KW-0812">Transmembrane</keyword>
<reference evidence="3" key="1">
    <citation type="submission" date="2016-11" db="EMBL/GenBank/DDBJ databases">
        <authorList>
            <person name="Varghese N."/>
            <person name="Submissions S."/>
        </authorList>
    </citation>
    <scope>NUCLEOTIDE SEQUENCE [LARGE SCALE GENOMIC DNA]</scope>
    <source>
        <strain evidence="3">DSM 19514</strain>
    </source>
</reference>